<comment type="catalytic activity">
    <reaction evidence="5">
        <text>a 3-demethylubiquinol + S-adenosyl-L-methionine = a ubiquinol + S-adenosyl-L-homocysteine + H(+)</text>
        <dbReference type="Rhea" id="RHEA:44380"/>
        <dbReference type="Rhea" id="RHEA-COMP:9566"/>
        <dbReference type="Rhea" id="RHEA-COMP:10914"/>
        <dbReference type="ChEBI" id="CHEBI:15378"/>
        <dbReference type="ChEBI" id="CHEBI:17976"/>
        <dbReference type="ChEBI" id="CHEBI:57856"/>
        <dbReference type="ChEBI" id="CHEBI:59789"/>
        <dbReference type="ChEBI" id="CHEBI:84422"/>
        <dbReference type="EC" id="2.1.1.64"/>
    </reaction>
</comment>
<keyword evidence="4 5" id="KW-0949">S-adenosyl-L-methionine</keyword>
<dbReference type="EC" id="2.1.1.222" evidence="5"/>
<evidence type="ECO:0000256" key="1">
    <source>
        <dbReference type="ARBA" id="ARBA00022603"/>
    </source>
</evidence>
<dbReference type="GO" id="GO:0102208">
    <property type="term" value="F:2-polyprenyl-6-hydroxyphenol methylase activity"/>
    <property type="evidence" value="ECO:0007669"/>
    <property type="project" value="UniProtKB-EC"/>
</dbReference>
<feature type="binding site" evidence="5">
    <location>
        <position position="38"/>
    </location>
    <ligand>
        <name>S-adenosyl-L-methionine</name>
        <dbReference type="ChEBI" id="CHEBI:59789"/>
    </ligand>
</feature>
<gene>
    <name evidence="5" type="primary">ubiG</name>
    <name evidence="6" type="ORF">EV693_103140</name>
</gene>
<protein>
    <recommendedName>
        <fullName evidence="5">Ubiquinone biosynthesis O-methyltransferase</fullName>
    </recommendedName>
    <alternativeName>
        <fullName evidence="5">2-polyprenyl-6-hydroxyphenol methylase</fullName>
        <ecNumber evidence="5">2.1.1.222</ecNumber>
    </alternativeName>
    <alternativeName>
        <fullName evidence="5">3-demethylubiquinone 3-O-methyltransferase</fullName>
        <ecNumber evidence="5">2.1.1.64</ecNumber>
    </alternativeName>
</protein>
<evidence type="ECO:0000256" key="4">
    <source>
        <dbReference type="ARBA" id="ARBA00022691"/>
    </source>
</evidence>
<organism evidence="6 7">
    <name type="scientific">Nicoletella semolina</name>
    <dbReference type="NCBI Taxonomy" id="271160"/>
    <lineage>
        <taxon>Bacteria</taxon>
        <taxon>Pseudomonadati</taxon>
        <taxon>Pseudomonadota</taxon>
        <taxon>Gammaproteobacteria</taxon>
        <taxon>Pasteurellales</taxon>
        <taxon>Pasteurellaceae</taxon>
        <taxon>Nicoletella</taxon>
    </lineage>
</organism>
<keyword evidence="3 5" id="KW-0831">Ubiquinone biosynthesis</keyword>
<dbReference type="UniPathway" id="UPA00232"/>
<dbReference type="NCBIfam" id="TIGR01983">
    <property type="entry name" value="UbiG"/>
    <property type="match status" value="1"/>
</dbReference>
<feature type="binding site" evidence="5">
    <location>
        <position position="127"/>
    </location>
    <ligand>
        <name>S-adenosyl-L-methionine</name>
        <dbReference type="ChEBI" id="CHEBI:59789"/>
    </ligand>
</feature>
<dbReference type="PANTHER" id="PTHR43464:SF19">
    <property type="entry name" value="UBIQUINONE BIOSYNTHESIS O-METHYLTRANSFERASE, MITOCHONDRIAL"/>
    <property type="match status" value="1"/>
</dbReference>
<feature type="binding site" evidence="5">
    <location>
        <position position="58"/>
    </location>
    <ligand>
        <name>S-adenosyl-L-methionine</name>
        <dbReference type="ChEBI" id="CHEBI:59789"/>
    </ligand>
</feature>
<dbReference type="HAMAP" id="MF_00472">
    <property type="entry name" value="UbiG"/>
    <property type="match status" value="1"/>
</dbReference>
<dbReference type="AlphaFoldDB" id="A0A4R2NAQ0"/>
<name>A0A4R2NAQ0_9PAST</name>
<sequence>MILPNVDPQEIRKFEKMAKNWWDLEGDFKPIHLLNPYRVTYINEKSRGLFGKKVLDVGCGGGILSEAMAKLGAEVTGLDMTTEPLEVARHHAIQSGVSIDYQQTTVEAFLETQLAQNAKKFDVITCMEMLEHVPNPLSIIQSCQALLKPDGILFISTINRTLKAYLLVILGAEYVLKVLPKGTHQFEKFIKPAELLRWCDQASLRCQEMVGYHFNPISEKFWLNHDVSCNYIVALLNENQ</sequence>
<dbReference type="EC" id="2.1.1.64" evidence="5"/>
<reference evidence="6 7" key="1">
    <citation type="submission" date="2019-03" db="EMBL/GenBank/DDBJ databases">
        <title>Genomic Encyclopedia of Type Strains, Phase IV (KMG-IV): sequencing the most valuable type-strain genomes for metagenomic binning, comparative biology and taxonomic classification.</title>
        <authorList>
            <person name="Goeker M."/>
        </authorList>
    </citation>
    <scope>NUCLEOTIDE SEQUENCE [LARGE SCALE GENOMIC DNA]</scope>
    <source>
        <strain evidence="6 7">DSM 16380</strain>
    </source>
</reference>
<dbReference type="EMBL" id="SLXJ01000003">
    <property type="protein sequence ID" value="TCP18173.1"/>
    <property type="molecule type" value="Genomic_DNA"/>
</dbReference>
<comment type="pathway">
    <text evidence="5">Cofactor biosynthesis; ubiquinone biosynthesis.</text>
</comment>
<dbReference type="GO" id="GO:0061542">
    <property type="term" value="F:3-demethylubiquinol 3-O-methyltransferase activity"/>
    <property type="evidence" value="ECO:0007669"/>
    <property type="project" value="UniProtKB-UniRule"/>
</dbReference>
<comment type="function">
    <text evidence="5">O-methyltransferase that catalyzes the 2 O-methylation steps in the ubiquinone biosynthetic pathway.</text>
</comment>
<dbReference type="GO" id="GO:0010420">
    <property type="term" value="F:polyprenyldihydroxybenzoate methyltransferase activity"/>
    <property type="evidence" value="ECO:0007669"/>
    <property type="project" value="InterPro"/>
</dbReference>
<accession>A0A4R2NAQ0</accession>
<keyword evidence="2 5" id="KW-0808">Transferase</keyword>
<dbReference type="InterPro" id="IPR010233">
    <property type="entry name" value="UbiG_MeTrfase"/>
</dbReference>
<evidence type="ECO:0000313" key="6">
    <source>
        <dbReference type="EMBL" id="TCP18173.1"/>
    </source>
</evidence>
<dbReference type="GO" id="GO:0032259">
    <property type="term" value="P:methylation"/>
    <property type="evidence" value="ECO:0007669"/>
    <property type="project" value="UniProtKB-KW"/>
</dbReference>
<dbReference type="Proteomes" id="UP000295537">
    <property type="component" value="Unassembled WGS sequence"/>
</dbReference>
<comment type="caution">
    <text evidence="6">The sequence shown here is derived from an EMBL/GenBank/DDBJ whole genome shotgun (WGS) entry which is preliminary data.</text>
</comment>
<comment type="similarity">
    <text evidence="5">Belongs to the methyltransferase superfamily. UbiG/COQ3 family.</text>
</comment>
<keyword evidence="7" id="KW-1185">Reference proteome</keyword>
<dbReference type="RefSeq" id="WP_132500981.1">
    <property type="nucleotide sequence ID" value="NZ_LVXA01000001.1"/>
</dbReference>
<dbReference type="CDD" id="cd02440">
    <property type="entry name" value="AdoMet_MTases"/>
    <property type="match status" value="1"/>
</dbReference>
<dbReference type="PANTHER" id="PTHR43464">
    <property type="entry name" value="METHYLTRANSFERASE"/>
    <property type="match status" value="1"/>
</dbReference>
<keyword evidence="1 5" id="KW-0489">Methyltransferase</keyword>
<evidence type="ECO:0000256" key="5">
    <source>
        <dbReference type="HAMAP-Rule" id="MF_00472"/>
    </source>
</evidence>
<comment type="catalytic activity">
    <reaction evidence="5">
        <text>a 3-(all-trans-polyprenyl)benzene-1,2-diol + S-adenosyl-L-methionine = a 2-methoxy-6-(all-trans-polyprenyl)phenol + S-adenosyl-L-homocysteine + H(+)</text>
        <dbReference type="Rhea" id="RHEA:31411"/>
        <dbReference type="Rhea" id="RHEA-COMP:9550"/>
        <dbReference type="Rhea" id="RHEA-COMP:9551"/>
        <dbReference type="ChEBI" id="CHEBI:15378"/>
        <dbReference type="ChEBI" id="CHEBI:57856"/>
        <dbReference type="ChEBI" id="CHEBI:59789"/>
        <dbReference type="ChEBI" id="CHEBI:62729"/>
        <dbReference type="ChEBI" id="CHEBI:62731"/>
        <dbReference type="EC" id="2.1.1.222"/>
    </reaction>
</comment>
<proteinExistence type="inferred from homology"/>
<dbReference type="InterPro" id="IPR029063">
    <property type="entry name" value="SAM-dependent_MTases_sf"/>
</dbReference>
<keyword evidence="6" id="KW-0830">Ubiquinone</keyword>
<evidence type="ECO:0000256" key="3">
    <source>
        <dbReference type="ARBA" id="ARBA00022688"/>
    </source>
</evidence>
<evidence type="ECO:0000256" key="2">
    <source>
        <dbReference type="ARBA" id="ARBA00022679"/>
    </source>
</evidence>
<dbReference type="SUPFAM" id="SSF53335">
    <property type="entry name" value="S-adenosyl-L-methionine-dependent methyltransferases"/>
    <property type="match status" value="1"/>
</dbReference>
<dbReference type="FunFam" id="3.40.50.150:FF:000028">
    <property type="entry name" value="Ubiquinone biosynthesis O-methyltransferase"/>
    <property type="match status" value="1"/>
</dbReference>
<evidence type="ECO:0000313" key="7">
    <source>
        <dbReference type="Proteomes" id="UP000295537"/>
    </source>
</evidence>
<feature type="binding site" evidence="5">
    <location>
        <position position="79"/>
    </location>
    <ligand>
        <name>S-adenosyl-L-methionine</name>
        <dbReference type="ChEBI" id="CHEBI:59789"/>
    </ligand>
</feature>
<dbReference type="Pfam" id="PF13489">
    <property type="entry name" value="Methyltransf_23"/>
    <property type="match status" value="1"/>
</dbReference>
<dbReference type="OrthoDB" id="9801538at2"/>
<dbReference type="Gene3D" id="3.40.50.150">
    <property type="entry name" value="Vaccinia Virus protein VP39"/>
    <property type="match status" value="1"/>
</dbReference>